<dbReference type="PANTHER" id="PTHR35335:SF1">
    <property type="entry name" value="UPF0716 PROTEIN FXSA"/>
    <property type="match status" value="1"/>
</dbReference>
<dbReference type="AlphaFoldDB" id="A0A0R2UA60"/>
<dbReference type="Proteomes" id="UP000051213">
    <property type="component" value="Unassembled WGS sequence"/>
</dbReference>
<keyword evidence="2" id="KW-0472">Membrane</keyword>
<evidence type="ECO:0008006" key="5">
    <source>
        <dbReference type="Google" id="ProtNLM"/>
    </source>
</evidence>
<dbReference type="NCBIfam" id="NF008528">
    <property type="entry name" value="PRK11463.1-2"/>
    <property type="match status" value="1"/>
</dbReference>
<dbReference type="PANTHER" id="PTHR35335">
    <property type="entry name" value="UPF0716 PROTEIN FXSA"/>
    <property type="match status" value="1"/>
</dbReference>
<organism evidence="3 4">
    <name type="scientific">SAR92 bacterium BACL26 MAG-121220-bin70</name>
    <dbReference type="NCBI Taxonomy" id="1655626"/>
    <lineage>
        <taxon>Bacteria</taxon>
        <taxon>Pseudomonadati</taxon>
        <taxon>Pseudomonadota</taxon>
        <taxon>Gammaproteobacteria</taxon>
        <taxon>Cellvibrionales</taxon>
        <taxon>Porticoccaceae</taxon>
        <taxon>SAR92 clade</taxon>
    </lineage>
</organism>
<evidence type="ECO:0000256" key="2">
    <source>
        <dbReference type="SAM" id="Phobius"/>
    </source>
</evidence>
<sequence length="156" mass="16690">MRYLLLLFIVMPVLEMWLLITVGSQIGALLTIGLVLLTAVVGAALLREQGFSTLWRGRQKLEEGQLPAKEIGEAIILAVSGALLLTPGFFTDVIGFAGLIPPIRTLIVSRVVSKMVAAGSPAGGFHAGRDFTQTTDRTNSSGNVIDGESWEPKDLE</sequence>
<dbReference type="Pfam" id="PF04186">
    <property type="entry name" value="FxsA"/>
    <property type="match status" value="1"/>
</dbReference>
<dbReference type="EMBL" id="LICA01000140">
    <property type="protein sequence ID" value="KRO94626.1"/>
    <property type="molecule type" value="Genomic_DNA"/>
</dbReference>
<comment type="caution">
    <text evidence="3">The sequence shown here is derived from an EMBL/GenBank/DDBJ whole genome shotgun (WGS) entry which is preliminary data.</text>
</comment>
<feature type="compositionally biased region" description="Polar residues" evidence="1">
    <location>
        <begin position="131"/>
        <end position="143"/>
    </location>
</feature>
<keyword evidence="2" id="KW-1133">Transmembrane helix</keyword>
<feature type="transmembrane region" description="Helical" evidence="2">
    <location>
        <begin position="26"/>
        <end position="46"/>
    </location>
</feature>
<protein>
    <recommendedName>
        <fullName evidence="5">Biotin--acetyl-CoA-carboxylase ligase</fullName>
    </recommendedName>
</protein>
<name>A0A0R2UA60_9GAMM</name>
<dbReference type="InterPro" id="IPR007313">
    <property type="entry name" value="FxsA"/>
</dbReference>
<feature type="region of interest" description="Disordered" evidence="1">
    <location>
        <begin position="127"/>
        <end position="156"/>
    </location>
</feature>
<keyword evidence="2" id="KW-0812">Transmembrane</keyword>
<accession>A0A0R2UA60</accession>
<evidence type="ECO:0000313" key="3">
    <source>
        <dbReference type="EMBL" id="KRO94626.1"/>
    </source>
</evidence>
<dbReference type="GO" id="GO:0016020">
    <property type="term" value="C:membrane"/>
    <property type="evidence" value="ECO:0007669"/>
    <property type="project" value="InterPro"/>
</dbReference>
<evidence type="ECO:0000313" key="4">
    <source>
        <dbReference type="Proteomes" id="UP000051213"/>
    </source>
</evidence>
<proteinExistence type="predicted"/>
<gene>
    <name evidence="3" type="ORF">ABS24_10125</name>
</gene>
<evidence type="ECO:0000256" key="1">
    <source>
        <dbReference type="SAM" id="MobiDB-lite"/>
    </source>
</evidence>
<reference evidence="3 4" key="1">
    <citation type="submission" date="2015-10" db="EMBL/GenBank/DDBJ databases">
        <title>Metagenome-Assembled Genomes uncover a global brackish microbiome.</title>
        <authorList>
            <person name="Hugerth L.W."/>
            <person name="Larsson J."/>
            <person name="Alneberg J."/>
            <person name="Lindh M.V."/>
            <person name="Legrand C."/>
            <person name="Pinhassi J."/>
            <person name="Andersson A.F."/>
        </authorList>
    </citation>
    <scope>NUCLEOTIDE SEQUENCE [LARGE SCALE GENOMIC DNA]</scope>
    <source>
        <strain evidence="3">BACL26 MAG-121220-bin70</strain>
    </source>
</reference>